<name>J0L9N0_AURST</name>
<dbReference type="AlphaFoldDB" id="J0L9N0"/>
<organism evidence="2 3">
    <name type="scientific">Auricularia subglabra (strain TFB-10046 / SS5)</name>
    <name type="common">White-rot fungus</name>
    <name type="synonym">Auricularia delicata (strain TFB10046)</name>
    <dbReference type="NCBI Taxonomy" id="717982"/>
    <lineage>
        <taxon>Eukaryota</taxon>
        <taxon>Fungi</taxon>
        <taxon>Dikarya</taxon>
        <taxon>Basidiomycota</taxon>
        <taxon>Agaricomycotina</taxon>
        <taxon>Agaricomycetes</taxon>
        <taxon>Auriculariales</taxon>
        <taxon>Auriculariaceae</taxon>
        <taxon>Auricularia</taxon>
    </lineage>
</organism>
<proteinExistence type="predicted"/>
<dbReference type="InParanoid" id="J0L9N0"/>
<sequence length="138" mass="15212">MAAESDQTKPSRIVIPRDINECELKDYIAKVRLDAPDAVIVYPGAGNAPEGKHDDPGEGPKPVAPHRRIPLQALSAAKRSVRDDGDDGCENHKRRRIEPASGEKPSLTFLPTEREKVEVILDLLGRILGEVRKEMNSD</sequence>
<dbReference type="Proteomes" id="UP000006514">
    <property type="component" value="Unassembled WGS sequence"/>
</dbReference>
<reference evidence="3" key="1">
    <citation type="journal article" date="2012" name="Science">
        <title>The Paleozoic origin of enzymatic lignin decomposition reconstructed from 31 fungal genomes.</title>
        <authorList>
            <person name="Floudas D."/>
            <person name="Binder M."/>
            <person name="Riley R."/>
            <person name="Barry K."/>
            <person name="Blanchette R.A."/>
            <person name="Henrissat B."/>
            <person name="Martinez A.T."/>
            <person name="Otillar R."/>
            <person name="Spatafora J.W."/>
            <person name="Yadav J.S."/>
            <person name="Aerts A."/>
            <person name="Benoit I."/>
            <person name="Boyd A."/>
            <person name="Carlson A."/>
            <person name="Copeland A."/>
            <person name="Coutinho P.M."/>
            <person name="de Vries R.P."/>
            <person name="Ferreira P."/>
            <person name="Findley K."/>
            <person name="Foster B."/>
            <person name="Gaskell J."/>
            <person name="Glotzer D."/>
            <person name="Gorecki P."/>
            <person name="Heitman J."/>
            <person name="Hesse C."/>
            <person name="Hori C."/>
            <person name="Igarashi K."/>
            <person name="Jurgens J.A."/>
            <person name="Kallen N."/>
            <person name="Kersten P."/>
            <person name="Kohler A."/>
            <person name="Kuees U."/>
            <person name="Kumar T.K.A."/>
            <person name="Kuo A."/>
            <person name="LaButti K."/>
            <person name="Larrondo L.F."/>
            <person name="Lindquist E."/>
            <person name="Ling A."/>
            <person name="Lombard V."/>
            <person name="Lucas S."/>
            <person name="Lundell T."/>
            <person name="Martin R."/>
            <person name="McLaughlin D.J."/>
            <person name="Morgenstern I."/>
            <person name="Morin E."/>
            <person name="Murat C."/>
            <person name="Nagy L.G."/>
            <person name="Nolan M."/>
            <person name="Ohm R.A."/>
            <person name="Patyshakuliyeva A."/>
            <person name="Rokas A."/>
            <person name="Ruiz-Duenas F.J."/>
            <person name="Sabat G."/>
            <person name="Salamov A."/>
            <person name="Samejima M."/>
            <person name="Schmutz J."/>
            <person name="Slot J.C."/>
            <person name="St John F."/>
            <person name="Stenlid J."/>
            <person name="Sun H."/>
            <person name="Sun S."/>
            <person name="Syed K."/>
            <person name="Tsang A."/>
            <person name="Wiebenga A."/>
            <person name="Young D."/>
            <person name="Pisabarro A."/>
            <person name="Eastwood D.C."/>
            <person name="Martin F."/>
            <person name="Cullen D."/>
            <person name="Grigoriev I.V."/>
            <person name="Hibbett D.S."/>
        </authorList>
    </citation>
    <scope>NUCLEOTIDE SEQUENCE [LARGE SCALE GENOMIC DNA]</scope>
    <source>
        <strain evidence="3">TFB10046</strain>
    </source>
</reference>
<accession>J0L9N0</accession>
<evidence type="ECO:0000313" key="3">
    <source>
        <dbReference type="Proteomes" id="UP000006514"/>
    </source>
</evidence>
<feature type="region of interest" description="Disordered" evidence="1">
    <location>
        <begin position="43"/>
        <end position="107"/>
    </location>
</feature>
<gene>
    <name evidence="2" type="ORF">AURDEDRAFT_177842</name>
</gene>
<keyword evidence="3" id="KW-1185">Reference proteome</keyword>
<evidence type="ECO:0000256" key="1">
    <source>
        <dbReference type="SAM" id="MobiDB-lite"/>
    </source>
</evidence>
<dbReference type="KEGG" id="adl:AURDEDRAFT_177842"/>
<dbReference type="EMBL" id="JH688455">
    <property type="protein sequence ID" value="EJD33071.1"/>
    <property type="molecule type" value="Genomic_DNA"/>
</dbReference>
<protein>
    <submittedName>
        <fullName evidence="2">Uncharacterized protein</fullName>
    </submittedName>
</protein>
<evidence type="ECO:0000313" key="2">
    <source>
        <dbReference type="EMBL" id="EJD33071.1"/>
    </source>
</evidence>